<evidence type="ECO:0000313" key="3">
    <source>
        <dbReference type="EMBL" id="MDA5194493.1"/>
    </source>
</evidence>
<dbReference type="Gene3D" id="1.10.10.2520">
    <property type="entry name" value="Cell wall hydrolase SleB, domain 1"/>
    <property type="match status" value="1"/>
</dbReference>
<name>A0A9X3Z7X7_9PROT</name>
<dbReference type="AlphaFoldDB" id="A0A9X3Z7X7"/>
<feature type="domain" description="Cell wall hydrolase SleB" evidence="2">
    <location>
        <begin position="92"/>
        <end position="201"/>
    </location>
</feature>
<dbReference type="RefSeq" id="WP_274944198.1">
    <property type="nucleotide sequence ID" value="NZ_JANWOI010000004.1"/>
</dbReference>
<evidence type="ECO:0000313" key="4">
    <source>
        <dbReference type="Proteomes" id="UP001141619"/>
    </source>
</evidence>
<sequence length="214" mass="23154">MILLTSLPLMSVAHGASPSASAPVIPASSPAAQSPAVPSSLDRLGSMIGGLHRVGTYVSVLSKDASDVSQQEIAVASQYRCLAQAVYFEARGETKAGQQAVAHVVLNRLRDGRYPSTICGVVYQNKNQPNRCQFSFACDGRSDKPNDKWAWRQSLKVALEALTGASKDATRASTHFHARSVEPEWAMTLKQTVKVGQHVFYQEPTPNVRFVASR</sequence>
<organism evidence="3 4">
    <name type="scientific">Govanella unica</name>
    <dbReference type="NCBI Taxonomy" id="2975056"/>
    <lineage>
        <taxon>Bacteria</taxon>
        <taxon>Pseudomonadati</taxon>
        <taxon>Pseudomonadota</taxon>
        <taxon>Alphaproteobacteria</taxon>
        <taxon>Emcibacterales</taxon>
        <taxon>Govanellaceae</taxon>
        <taxon>Govanella</taxon>
    </lineage>
</organism>
<gene>
    <name evidence="3" type="ORF">NYP16_11075</name>
</gene>
<feature type="chain" id="PRO_5040972130" evidence="1">
    <location>
        <begin position="23"/>
        <end position="214"/>
    </location>
</feature>
<dbReference type="Pfam" id="PF07486">
    <property type="entry name" value="Hydrolase_2"/>
    <property type="match status" value="1"/>
</dbReference>
<reference evidence="3" key="1">
    <citation type="submission" date="2022-08" db="EMBL/GenBank/DDBJ databases">
        <authorList>
            <person name="Vandamme P."/>
            <person name="Hettiarachchi A."/>
            <person name="Peeters C."/>
            <person name="Cnockaert M."/>
            <person name="Carlier A."/>
        </authorList>
    </citation>
    <scope>NUCLEOTIDE SEQUENCE</scope>
    <source>
        <strain evidence="3">LMG 31809</strain>
    </source>
</reference>
<keyword evidence="4" id="KW-1185">Reference proteome</keyword>
<protein>
    <submittedName>
        <fullName evidence="3">Cell wall hydrolase</fullName>
    </submittedName>
</protein>
<accession>A0A9X3Z7X7</accession>
<dbReference type="InterPro" id="IPR042047">
    <property type="entry name" value="SleB_dom1"/>
</dbReference>
<reference evidence="3" key="2">
    <citation type="journal article" date="2023" name="Syst. Appl. Microbiol.">
        <title>Govania unica gen. nov., sp. nov., a rare biosphere bacterium that represents a novel family in the class Alphaproteobacteria.</title>
        <authorList>
            <person name="Vandamme P."/>
            <person name="Peeters C."/>
            <person name="Hettiarachchi A."/>
            <person name="Cnockaert M."/>
            <person name="Carlier A."/>
        </authorList>
    </citation>
    <scope>NUCLEOTIDE SEQUENCE</scope>
    <source>
        <strain evidence="3">LMG 31809</strain>
    </source>
</reference>
<keyword evidence="1" id="KW-0732">Signal</keyword>
<feature type="signal peptide" evidence="1">
    <location>
        <begin position="1"/>
        <end position="22"/>
    </location>
</feature>
<dbReference type="Proteomes" id="UP001141619">
    <property type="component" value="Unassembled WGS sequence"/>
</dbReference>
<dbReference type="GO" id="GO:0016787">
    <property type="term" value="F:hydrolase activity"/>
    <property type="evidence" value="ECO:0007669"/>
    <property type="project" value="UniProtKB-KW"/>
</dbReference>
<dbReference type="InterPro" id="IPR011105">
    <property type="entry name" value="Cell_wall_hydrolase_SleB"/>
</dbReference>
<keyword evidence="3" id="KW-0378">Hydrolase</keyword>
<dbReference type="EMBL" id="JANWOI010000004">
    <property type="protein sequence ID" value="MDA5194493.1"/>
    <property type="molecule type" value="Genomic_DNA"/>
</dbReference>
<comment type="caution">
    <text evidence="3">The sequence shown here is derived from an EMBL/GenBank/DDBJ whole genome shotgun (WGS) entry which is preliminary data.</text>
</comment>
<proteinExistence type="predicted"/>
<evidence type="ECO:0000259" key="2">
    <source>
        <dbReference type="Pfam" id="PF07486"/>
    </source>
</evidence>
<evidence type="ECO:0000256" key="1">
    <source>
        <dbReference type="SAM" id="SignalP"/>
    </source>
</evidence>